<protein>
    <submittedName>
        <fullName evidence="1">Uncharacterized protein</fullName>
    </submittedName>
</protein>
<accession>A0ABS1BF24</accession>
<dbReference type="Proteomes" id="UP000660024">
    <property type="component" value="Unassembled WGS sequence"/>
</dbReference>
<comment type="caution">
    <text evidence="1">The sequence shown here is derived from an EMBL/GenBank/DDBJ whole genome shotgun (WGS) entry which is preliminary data.</text>
</comment>
<name>A0ABS1BF24_9SPHI</name>
<sequence length="211" mass="24614">MEIKALLKKLDKELLLLLKTLNDKEWSRKLSFKNITVKDAVINLLQEKIYAPPENNKLTGSEVIKRFDKQIDLDQKGLNSLDKEQLQIEYLKRWEKHQHIFYALNSQKLLGAKYYRPYLNILLKGLPAKYKYVEAGEGDVLKVEIVGEAGNVWNIKKENNRWMFCEDGAYKALIYIDQQIAWLLFAGLIDSLEASQYYQIHGDRALASMIF</sequence>
<gene>
    <name evidence="1" type="ORF">I5M32_00730</name>
</gene>
<evidence type="ECO:0000313" key="1">
    <source>
        <dbReference type="EMBL" id="MBK0381469.1"/>
    </source>
</evidence>
<dbReference type="RefSeq" id="WP_200583911.1">
    <property type="nucleotide sequence ID" value="NZ_JAEHFY010000001.1"/>
</dbReference>
<reference evidence="1 2" key="1">
    <citation type="submission" date="2020-12" db="EMBL/GenBank/DDBJ databases">
        <title>Bacterial novel species Pedobacter sp. SD-b isolated from soil.</title>
        <authorList>
            <person name="Jung H.-Y."/>
        </authorList>
    </citation>
    <scope>NUCLEOTIDE SEQUENCE [LARGE SCALE GENOMIC DNA]</scope>
    <source>
        <strain evidence="1 2">SD-b</strain>
    </source>
</reference>
<organism evidence="1 2">
    <name type="scientific">Pedobacter segetis</name>
    <dbReference type="NCBI Taxonomy" id="2793069"/>
    <lineage>
        <taxon>Bacteria</taxon>
        <taxon>Pseudomonadati</taxon>
        <taxon>Bacteroidota</taxon>
        <taxon>Sphingobacteriia</taxon>
        <taxon>Sphingobacteriales</taxon>
        <taxon>Sphingobacteriaceae</taxon>
        <taxon>Pedobacter</taxon>
    </lineage>
</organism>
<proteinExistence type="predicted"/>
<dbReference type="EMBL" id="JAEHFY010000001">
    <property type="protein sequence ID" value="MBK0381469.1"/>
    <property type="molecule type" value="Genomic_DNA"/>
</dbReference>
<keyword evidence="2" id="KW-1185">Reference proteome</keyword>
<evidence type="ECO:0000313" key="2">
    <source>
        <dbReference type="Proteomes" id="UP000660024"/>
    </source>
</evidence>